<sequence>MQGRSLSKILVPVLISFLVGNLSIFSQEPKLPDLMGQDPVKTKKLKDRPKIFRHNNLTIVESPYRAPSSIPGNFVPDDSEILFFTELKAERFLENKEAVVVFKTALPKQTMERYYEYLITSFGHKILQSQKSEGKSLYLVDVLRHKIVAITIQSKENGSLVKLFQKTTNRGF</sequence>
<dbReference type="OrthoDB" id="343062at2"/>
<gene>
    <name evidence="1" type="ORF">EHQ64_00265</name>
</gene>
<dbReference type="EMBL" id="RQGF01000003">
    <property type="protein sequence ID" value="TGL65914.1"/>
    <property type="molecule type" value="Genomic_DNA"/>
</dbReference>
<evidence type="ECO:0000313" key="1">
    <source>
        <dbReference type="EMBL" id="TGL65914.1"/>
    </source>
</evidence>
<reference evidence="1" key="1">
    <citation type="journal article" date="2019" name="PLoS Negl. Trop. Dis.">
        <title>Revisiting the worldwide diversity of Leptospira species in the environment.</title>
        <authorList>
            <person name="Vincent A.T."/>
            <person name="Schiettekatte O."/>
            <person name="Bourhy P."/>
            <person name="Veyrier F.J."/>
            <person name="Picardeau M."/>
        </authorList>
    </citation>
    <scope>NUCLEOTIDE SEQUENCE [LARGE SCALE GENOMIC DNA]</scope>
    <source>
        <strain evidence="1">201702455</strain>
    </source>
</reference>
<name>A0A4R9KEZ1_9LEPT</name>
<protein>
    <submittedName>
        <fullName evidence="1">Uncharacterized protein</fullName>
    </submittedName>
</protein>
<accession>A0A4R9KEZ1</accession>
<comment type="caution">
    <text evidence="1">The sequence shown here is derived from an EMBL/GenBank/DDBJ whole genome shotgun (WGS) entry which is preliminary data.</text>
</comment>
<keyword evidence="2" id="KW-1185">Reference proteome</keyword>
<proteinExistence type="predicted"/>
<evidence type="ECO:0000313" key="2">
    <source>
        <dbReference type="Proteomes" id="UP000297762"/>
    </source>
</evidence>
<dbReference type="Proteomes" id="UP000297762">
    <property type="component" value="Unassembled WGS sequence"/>
</dbReference>
<organism evidence="1 2">
    <name type="scientific">Leptospira sarikeiensis</name>
    <dbReference type="NCBI Taxonomy" id="2484943"/>
    <lineage>
        <taxon>Bacteria</taxon>
        <taxon>Pseudomonadati</taxon>
        <taxon>Spirochaetota</taxon>
        <taxon>Spirochaetia</taxon>
        <taxon>Leptospirales</taxon>
        <taxon>Leptospiraceae</taxon>
        <taxon>Leptospira</taxon>
    </lineage>
</organism>
<dbReference type="AlphaFoldDB" id="A0A4R9KEZ1"/>